<dbReference type="PROSITE" id="PS51318">
    <property type="entry name" value="TAT"/>
    <property type="match status" value="1"/>
</dbReference>
<reference evidence="2" key="1">
    <citation type="submission" date="2022-10" db="EMBL/GenBank/DDBJ databases">
        <title>Roseovarius pelagicus sp. nov., isolated from Arctic seawater.</title>
        <authorList>
            <person name="Hong Y.W."/>
            <person name="Hwang C.Y."/>
        </authorList>
    </citation>
    <scope>NUCLEOTIDE SEQUENCE</scope>
    <source>
        <strain evidence="2">HL-MP18</strain>
    </source>
</reference>
<evidence type="ECO:0000313" key="3">
    <source>
        <dbReference type="Proteomes" id="UP001064087"/>
    </source>
</evidence>
<dbReference type="EMBL" id="CP106738">
    <property type="protein sequence ID" value="UXX85153.1"/>
    <property type="molecule type" value="Genomic_DNA"/>
</dbReference>
<keyword evidence="3" id="KW-1185">Reference proteome</keyword>
<dbReference type="NCBIfam" id="TIGR01409">
    <property type="entry name" value="TAT_signal_seq"/>
    <property type="match status" value="1"/>
</dbReference>
<proteinExistence type="predicted"/>
<evidence type="ECO:0000313" key="2">
    <source>
        <dbReference type="EMBL" id="UXX85153.1"/>
    </source>
</evidence>
<name>A0ABY6DJM7_9RHOB</name>
<keyword evidence="1" id="KW-0732">Signal</keyword>
<dbReference type="Proteomes" id="UP001064087">
    <property type="component" value="Chromosome"/>
</dbReference>
<feature type="chain" id="PRO_5046722274" evidence="1">
    <location>
        <begin position="28"/>
        <end position="71"/>
    </location>
</feature>
<protein>
    <submittedName>
        <fullName evidence="2">Twin-arginine translocation signal domain-containing protein</fullName>
    </submittedName>
</protein>
<dbReference type="InterPro" id="IPR006311">
    <property type="entry name" value="TAT_signal"/>
</dbReference>
<feature type="signal peptide" evidence="1">
    <location>
        <begin position="1"/>
        <end position="27"/>
    </location>
</feature>
<accession>A0ABY6DJM7</accession>
<dbReference type="InterPro" id="IPR019546">
    <property type="entry name" value="TAT_signal_bac_arc"/>
</dbReference>
<sequence length="71" mass="7159">MNRRGLLKTTGAAALALAAGPFGGSMAQATPQKGGTFVLRSPAAIPETVSTRSASAICSWPFWGQVPSIAA</sequence>
<organism evidence="2 3">
    <name type="scientific">Roseovarius pelagicus</name>
    <dbReference type="NCBI Taxonomy" id="2980108"/>
    <lineage>
        <taxon>Bacteria</taxon>
        <taxon>Pseudomonadati</taxon>
        <taxon>Pseudomonadota</taxon>
        <taxon>Alphaproteobacteria</taxon>
        <taxon>Rhodobacterales</taxon>
        <taxon>Roseobacteraceae</taxon>
        <taxon>Roseovarius</taxon>
    </lineage>
</organism>
<evidence type="ECO:0000256" key="1">
    <source>
        <dbReference type="SAM" id="SignalP"/>
    </source>
</evidence>
<dbReference type="RefSeq" id="WP_263049148.1">
    <property type="nucleotide sequence ID" value="NZ_CP106738.1"/>
</dbReference>
<gene>
    <name evidence="2" type="ORF">N7U68_11385</name>
</gene>